<sequence>MESLSGRQRDGPAPRPAARRVGCGGRHGGRFRSRIPRAGPGPGPPAAVRPTPPRRARSGRPRMFPVRHSPAPRARRHRRATPPRFRAARWTRHLCPPGTHLGSSAVPDPPCTALPIRPRRPRGRRRYASSGCRRRMPPRRRHPTSPRRPRATPPLRRDGDADLGVAYLARHATPSPAAGPGITAARRRGVIVCSIRCAHERRGAPDRRTSGPVTLSDHFDRCDPRTRGGPRLRGSRTSASAGPARHGPAARRGRVTGDGPSTGRPGRDRSCDAAPRRATRTRRAGRRAGRRPGSRWSTA</sequence>
<feature type="compositionally biased region" description="Pro residues" evidence="1">
    <location>
        <begin position="39"/>
        <end position="51"/>
    </location>
</feature>
<dbReference type="AlphaFoldDB" id="A0A1H5X5L8"/>
<gene>
    <name evidence="2" type="ORF">SAMN04489712_10398</name>
</gene>
<protein>
    <submittedName>
        <fullName evidence="2">Uncharacterized protein</fullName>
    </submittedName>
</protein>
<feature type="compositionally biased region" description="Low complexity" evidence="1">
    <location>
        <begin position="238"/>
        <end position="247"/>
    </location>
</feature>
<feature type="compositionally biased region" description="Basic residues" evidence="1">
    <location>
        <begin position="277"/>
        <end position="293"/>
    </location>
</feature>
<proteinExistence type="predicted"/>
<dbReference type="Proteomes" id="UP000236723">
    <property type="component" value="Unassembled WGS sequence"/>
</dbReference>
<reference evidence="3" key="1">
    <citation type="submission" date="2016-10" db="EMBL/GenBank/DDBJ databases">
        <authorList>
            <person name="Varghese N."/>
            <person name="Submissions S."/>
        </authorList>
    </citation>
    <scope>NUCLEOTIDE SEQUENCE [LARGE SCALE GENOMIC DNA]</scope>
    <source>
        <strain evidence="3">DSM 43163</strain>
    </source>
</reference>
<name>A0A1H5X5L8_9ACTN</name>
<feature type="compositionally biased region" description="Basic and acidic residues" evidence="1">
    <location>
        <begin position="217"/>
        <end position="226"/>
    </location>
</feature>
<evidence type="ECO:0000256" key="1">
    <source>
        <dbReference type="SAM" id="MobiDB-lite"/>
    </source>
</evidence>
<organism evidence="2 3">
    <name type="scientific">Thermomonospora echinospora</name>
    <dbReference type="NCBI Taxonomy" id="1992"/>
    <lineage>
        <taxon>Bacteria</taxon>
        <taxon>Bacillati</taxon>
        <taxon>Actinomycetota</taxon>
        <taxon>Actinomycetes</taxon>
        <taxon>Streptosporangiales</taxon>
        <taxon>Thermomonosporaceae</taxon>
        <taxon>Thermomonospora</taxon>
    </lineage>
</organism>
<evidence type="ECO:0000313" key="3">
    <source>
        <dbReference type="Proteomes" id="UP000236723"/>
    </source>
</evidence>
<feature type="compositionally biased region" description="Basic residues" evidence="1">
    <location>
        <begin position="117"/>
        <end position="150"/>
    </location>
</feature>
<feature type="region of interest" description="Disordered" evidence="1">
    <location>
        <begin position="202"/>
        <end position="299"/>
    </location>
</feature>
<dbReference type="EMBL" id="FNVO01000003">
    <property type="protein sequence ID" value="SEG07031.1"/>
    <property type="molecule type" value="Genomic_DNA"/>
</dbReference>
<feature type="compositionally biased region" description="Basic residues" evidence="1">
    <location>
        <begin position="73"/>
        <end position="92"/>
    </location>
</feature>
<keyword evidence="3" id="KW-1185">Reference proteome</keyword>
<accession>A0A1H5X5L8</accession>
<feature type="compositionally biased region" description="Basic and acidic residues" evidence="1">
    <location>
        <begin position="265"/>
        <end position="275"/>
    </location>
</feature>
<evidence type="ECO:0000313" key="2">
    <source>
        <dbReference type="EMBL" id="SEG07031.1"/>
    </source>
</evidence>
<feature type="region of interest" description="Disordered" evidence="1">
    <location>
        <begin position="1"/>
        <end position="159"/>
    </location>
</feature>